<name>A0A1B1KG76_RHOOP</name>
<protein>
    <submittedName>
        <fullName evidence="11">Phthalate 3,4-dioxygenase alpha subunit</fullName>
        <ecNumber evidence="11">1.14.12.-</ecNumber>
    </submittedName>
</protein>
<keyword evidence="9" id="KW-0520">NAD</keyword>
<dbReference type="Pfam" id="PF00848">
    <property type="entry name" value="Ring_hydroxyl_A"/>
    <property type="match status" value="1"/>
</dbReference>
<dbReference type="CDD" id="cd08881">
    <property type="entry name" value="RHO_alpha_C_NDO-like"/>
    <property type="match status" value="1"/>
</dbReference>
<dbReference type="PRINTS" id="PR00090">
    <property type="entry name" value="RNGDIOXGNASE"/>
</dbReference>
<proteinExistence type="inferred from homology"/>
<sequence length="492" mass="55367">MEPRTTHHVQAMEDIRRGMIPAHIYNDKEIFEREKATVFSRSWLFVAHESEVPQAGDYVVRRVLEDSFIISRDSKGGIRAMFNMCLHRGMQVCRAEMGNASNFRCPYHGWSYRNDGRIIGLPFHEEAYGGEEGFKKKGQTLLPAPNLDSYNGMIFINMDPNAESLSDYLGDFKFYLDYYTKQSESGLEVRGPQRWRVKANWKIGAENFAGDMYHTPQTHTSVVEIGLFREPKAEKRKDGATYWAGPGGGTTYKLPDGTFDERMQYVGYTAEMTDRAKDVWSDEQQRVIGADGFMISAASVFPNLSFVHNWPKVEDGDDVLPFISIRLWQPISENETEVLSFFAVDRSAPEEFKKKSYKAYLMCFGSTGMFEQDDVENWVSLTNTSAGSMARRLLLNSRMGLLEDGTRVSEELTADEFHGPGTAQVGYNEANQRKLLEMWADYLEKPALEVGPTSVGTDNPDGIRPMTPTNGSCDHAAGTHSKDATVNGAVLA</sequence>
<dbReference type="Pfam" id="PF00355">
    <property type="entry name" value="Rieske"/>
    <property type="match status" value="1"/>
</dbReference>
<dbReference type="EC" id="1.14.12.-" evidence="11"/>
<dbReference type="PANTHER" id="PTHR43756">
    <property type="entry name" value="CHOLINE MONOOXYGENASE, CHLOROPLASTIC"/>
    <property type="match status" value="1"/>
</dbReference>
<dbReference type="EMBL" id="CP009111">
    <property type="protein sequence ID" value="ANS31606.1"/>
    <property type="molecule type" value="Genomic_DNA"/>
</dbReference>
<evidence type="ECO:0000313" key="12">
    <source>
        <dbReference type="Proteomes" id="UP000186108"/>
    </source>
</evidence>
<evidence type="ECO:0000256" key="2">
    <source>
        <dbReference type="ARBA" id="ARBA00022714"/>
    </source>
</evidence>
<dbReference type="GO" id="GO:0005506">
    <property type="term" value="F:iron ion binding"/>
    <property type="evidence" value="ECO:0007669"/>
    <property type="project" value="InterPro"/>
</dbReference>
<dbReference type="GO" id="GO:0051213">
    <property type="term" value="F:dioxygenase activity"/>
    <property type="evidence" value="ECO:0007669"/>
    <property type="project" value="UniProtKB-KW"/>
</dbReference>
<comment type="similarity">
    <text evidence="1">Belongs to the bacterial ring-hydroxylating dioxygenase alpha subunit family.</text>
</comment>
<dbReference type="SUPFAM" id="SSF50022">
    <property type="entry name" value="ISP domain"/>
    <property type="match status" value="1"/>
</dbReference>
<feature type="domain" description="Rieske" evidence="10">
    <location>
        <begin position="43"/>
        <end position="156"/>
    </location>
</feature>
<dbReference type="GO" id="GO:0051537">
    <property type="term" value="F:2 iron, 2 sulfur cluster binding"/>
    <property type="evidence" value="ECO:0007669"/>
    <property type="project" value="UniProtKB-KW"/>
</dbReference>
<dbReference type="InterPro" id="IPR017941">
    <property type="entry name" value="Rieske_2Fe-2S"/>
</dbReference>
<dbReference type="GO" id="GO:0004497">
    <property type="term" value="F:monooxygenase activity"/>
    <property type="evidence" value="ECO:0007669"/>
    <property type="project" value="UniProtKB-ARBA"/>
</dbReference>
<dbReference type="InterPro" id="IPR015881">
    <property type="entry name" value="ARHD_Rieske_2Fe_2S"/>
</dbReference>
<evidence type="ECO:0000256" key="3">
    <source>
        <dbReference type="ARBA" id="ARBA00022723"/>
    </source>
</evidence>
<reference evidence="11 12" key="1">
    <citation type="submission" date="2014-07" db="EMBL/GenBank/DDBJ databases">
        <authorList>
            <person name="Zhang J.E."/>
            <person name="Yang H."/>
            <person name="Guo J."/>
            <person name="Deng Z."/>
            <person name="Luo H."/>
            <person name="Luo M."/>
            <person name="Zhao B."/>
        </authorList>
    </citation>
    <scope>NUCLEOTIDE SEQUENCE [LARGE SCALE GENOMIC DNA]</scope>
    <source>
        <strain evidence="11 12">1CP</strain>
    </source>
</reference>
<dbReference type="PROSITE" id="PS00570">
    <property type="entry name" value="RING_HYDROXYL_ALPHA"/>
    <property type="match status" value="1"/>
</dbReference>
<keyword evidence="2" id="KW-0001">2Fe-2S</keyword>
<keyword evidence="5 11" id="KW-0223">Dioxygenase</keyword>
<evidence type="ECO:0000256" key="1">
    <source>
        <dbReference type="ARBA" id="ARBA00008751"/>
    </source>
</evidence>
<keyword evidence="8" id="KW-0411">Iron-sulfur</keyword>
<dbReference type="Gene3D" id="2.102.10.10">
    <property type="entry name" value="Rieske [2Fe-2S] iron-sulphur domain"/>
    <property type="match status" value="1"/>
</dbReference>
<evidence type="ECO:0000256" key="5">
    <source>
        <dbReference type="ARBA" id="ARBA00022964"/>
    </source>
</evidence>
<evidence type="ECO:0000256" key="9">
    <source>
        <dbReference type="ARBA" id="ARBA00023027"/>
    </source>
</evidence>
<evidence type="ECO:0000256" key="7">
    <source>
        <dbReference type="ARBA" id="ARBA00023004"/>
    </source>
</evidence>
<dbReference type="PROSITE" id="PS51296">
    <property type="entry name" value="RIESKE"/>
    <property type="match status" value="1"/>
</dbReference>
<dbReference type="InterPro" id="IPR036922">
    <property type="entry name" value="Rieske_2Fe-2S_sf"/>
</dbReference>
<evidence type="ECO:0000259" key="10">
    <source>
        <dbReference type="PROSITE" id="PS51296"/>
    </source>
</evidence>
<evidence type="ECO:0000313" key="11">
    <source>
        <dbReference type="EMBL" id="ANS31606.1"/>
    </source>
</evidence>
<dbReference type="PATRIC" id="fig|37919.13.peg.7359"/>
<dbReference type="Gene3D" id="3.90.380.10">
    <property type="entry name" value="Naphthalene 1,2-dioxygenase Alpha Subunit, Chain A, domain 1"/>
    <property type="match status" value="1"/>
</dbReference>
<accession>A0A1B1KG76</accession>
<dbReference type="Proteomes" id="UP000186108">
    <property type="component" value="Chromosome"/>
</dbReference>
<keyword evidence="6 11" id="KW-0560">Oxidoreductase</keyword>
<keyword evidence="3" id="KW-0479">Metal-binding</keyword>
<dbReference type="InterPro" id="IPR043266">
    <property type="entry name" value="RHO_NdoB-like_C"/>
</dbReference>
<dbReference type="SUPFAM" id="SSF55961">
    <property type="entry name" value="Bet v1-like"/>
    <property type="match status" value="1"/>
</dbReference>
<evidence type="ECO:0000256" key="4">
    <source>
        <dbReference type="ARBA" id="ARBA00022797"/>
    </source>
</evidence>
<dbReference type="GO" id="GO:0016705">
    <property type="term" value="F:oxidoreductase activity, acting on paired donors, with incorporation or reduction of molecular oxygen"/>
    <property type="evidence" value="ECO:0007669"/>
    <property type="project" value="UniProtKB-ARBA"/>
</dbReference>
<organism evidence="11 12">
    <name type="scientific">Rhodococcus opacus</name>
    <name type="common">Nocardia opaca</name>
    <dbReference type="NCBI Taxonomy" id="37919"/>
    <lineage>
        <taxon>Bacteria</taxon>
        <taxon>Bacillati</taxon>
        <taxon>Actinomycetota</taxon>
        <taxon>Actinomycetes</taxon>
        <taxon>Mycobacteriales</taxon>
        <taxon>Nocardiaceae</taxon>
        <taxon>Rhodococcus</taxon>
    </lineage>
</organism>
<dbReference type="InterPro" id="IPR001663">
    <property type="entry name" value="Rng_hydr_dOase-A"/>
</dbReference>
<keyword evidence="4" id="KW-0058">Aromatic hydrocarbons catabolism</keyword>
<evidence type="ECO:0000256" key="8">
    <source>
        <dbReference type="ARBA" id="ARBA00023014"/>
    </source>
</evidence>
<gene>
    <name evidence="11" type="primary">padAa1</name>
    <name evidence="11" type="ORF">R1CP_34990</name>
</gene>
<keyword evidence="7" id="KW-0408">Iron</keyword>
<dbReference type="PANTHER" id="PTHR43756:SF1">
    <property type="entry name" value="3-PHENYLPROPIONATE_CINNAMIC ACID DIOXYGENASE SUBUNIT ALPHA"/>
    <property type="match status" value="1"/>
</dbReference>
<dbReference type="AlphaFoldDB" id="A0A1B1KG76"/>
<evidence type="ECO:0000256" key="6">
    <source>
        <dbReference type="ARBA" id="ARBA00023002"/>
    </source>
</evidence>
<dbReference type="InterPro" id="IPR015879">
    <property type="entry name" value="Ring_hydroxy_dOase_asu_C_dom"/>
</dbReference>